<dbReference type="OrthoDB" id="3533814at2759"/>
<feature type="transmembrane region" description="Helical" evidence="1">
    <location>
        <begin position="202"/>
        <end position="224"/>
    </location>
</feature>
<keyword evidence="4" id="KW-1185">Reference proteome</keyword>
<dbReference type="InterPro" id="IPR046529">
    <property type="entry name" value="DUF6594"/>
</dbReference>
<feature type="transmembrane region" description="Helical" evidence="1">
    <location>
        <begin position="231"/>
        <end position="250"/>
    </location>
</feature>
<keyword evidence="1" id="KW-0472">Membrane</keyword>
<name>A0A0D2B581_9EURO</name>
<dbReference type="PANTHER" id="PTHR34502:SF5">
    <property type="entry name" value="DUF6594 DOMAIN-CONTAINING PROTEIN"/>
    <property type="match status" value="1"/>
</dbReference>
<evidence type="ECO:0000313" key="4">
    <source>
        <dbReference type="Proteomes" id="UP000053328"/>
    </source>
</evidence>
<dbReference type="HOGENOM" id="CLU_051118_2_2_1"/>
<dbReference type="Proteomes" id="UP000053328">
    <property type="component" value="Unassembled WGS sequence"/>
</dbReference>
<dbReference type="EMBL" id="KN847496">
    <property type="protein sequence ID" value="KIW13860.1"/>
    <property type="molecule type" value="Genomic_DNA"/>
</dbReference>
<dbReference type="STRING" id="91928.A0A0D2B581"/>
<accession>A0A0D2B581</accession>
<feature type="domain" description="DUF6594" evidence="2">
    <location>
        <begin position="10"/>
        <end position="243"/>
    </location>
</feature>
<gene>
    <name evidence="3" type="ORF">PV08_06640</name>
</gene>
<dbReference type="VEuPathDB" id="FungiDB:PV08_06640"/>
<reference evidence="3 4" key="1">
    <citation type="submission" date="2015-01" db="EMBL/GenBank/DDBJ databases">
        <title>The Genome Sequence of Exophiala spinifera CBS89968.</title>
        <authorList>
            <consortium name="The Broad Institute Genomics Platform"/>
            <person name="Cuomo C."/>
            <person name="de Hoog S."/>
            <person name="Gorbushina A."/>
            <person name="Stielow B."/>
            <person name="Teixiera M."/>
            <person name="Abouelleil A."/>
            <person name="Chapman S.B."/>
            <person name="Priest M."/>
            <person name="Young S.K."/>
            <person name="Wortman J."/>
            <person name="Nusbaum C."/>
            <person name="Birren B."/>
        </authorList>
    </citation>
    <scope>NUCLEOTIDE SEQUENCE [LARGE SCALE GENOMIC DNA]</scope>
    <source>
        <strain evidence="3 4">CBS 89968</strain>
    </source>
</reference>
<dbReference type="GeneID" id="27333723"/>
<evidence type="ECO:0000259" key="2">
    <source>
        <dbReference type="Pfam" id="PF20237"/>
    </source>
</evidence>
<sequence>MAAFDGLDGYAKVASLMSRYNEYGIFRSFKALNMRNLLYFQAELTQLEQELKEIVRTDQLSDSEARHEALLQCQRLSAFKKPTKYKIDFFRDWQLLMKLRGGQSIISDDQNAWNEANEDDLVTTDNPNKVDATSTWISETLVPNYHWCIGKYHKTPVDWDPVAGIANYSDKAITRLVDTFATVVSCVFSVLSIVALNSVRSVSIRIGLTAVFTAVFCLCLAVLAEAKRIEIFAATSAFAAVQVVFIGTTGDCSCPSD</sequence>
<feature type="transmembrane region" description="Helical" evidence="1">
    <location>
        <begin position="176"/>
        <end position="196"/>
    </location>
</feature>
<dbReference type="RefSeq" id="XP_016234076.1">
    <property type="nucleotide sequence ID" value="XM_016380974.1"/>
</dbReference>
<dbReference type="PANTHER" id="PTHR34502">
    <property type="entry name" value="DUF6594 DOMAIN-CONTAINING PROTEIN-RELATED"/>
    <property type="match status" value="1"/>
</dbReference>
<dbReference type="Pfam" id="PF20237">
    <property type="entry name" value="DUF6594"/>
    <property type="match status" value="1"/>
</dbReference>
<evidence type="ECO:0000256" key="1">
    <source>
        <dbReference type="SAM" id="Phobius"/>
    </source>
</evidence>
<proteinExistence type="predicted"/>
<protein>
    <recommendedName>
        <fullName evidence="2">DUF6594 domain-containing protein</fullName>
    </recommendedName>
</protein>
<dbReference type="AlphaFoldDB" id="A0A0D2B581"/>
<organism evidence="3 4">
    <name type="scientific">Exophiala spinifera</name>
    <dbReference type="NCBI Taxonomy" id="91928"/>
    <lineage>
        <taxon>Eukaryota</taxon>
        <taxon>Fungi</taxon>
        <taxon>Dikarya</taxon>
        <taxon>Ascomycota</taxon>
        <taxon>Pezizomycotina</taxon>
        <taxon>Eurotiomycetes</taxon>
        <taxon>Chaetothyriomycetidae</taxon>
        <taxon>Chaetothyriales</taxon>
        <taxon>Herpotrichiellaceae</taxon>
        <taxon>Exophiala</taxon>
    </lineage>
</organism>
<keyword evidence="1" id="KW-1133">Transmembrane helix</keyword>
<keyword evidence="1" id="KW-0812">Transmembrane</keyword>
<evidence type="ECO:0000313" key="3">
    <source>
        <dbReference type="EMBL" id="KIW13860.1"/>
    </source>
</evidence>